<dbReference type="SUPFAM" id="SSF52540">
    <property type="entry name" value="P-loop containing nucleoside triphosphate hydrolases"/>
    <property type="match status" value="1"/>
</dbReference>
<dbReference type="PIRSF" id="PIRSF006755">
    <property type="entry name" value="DTB_synth"/>
    <property type="match status" value="1"/>
</dbReference>
<comment type="function">
    <text evidence="9">Catalyzes a mechanistically unusual reaction, the ATP-dependent insertion of CO2 between the N7 and N8 nitrogen atoms of 7,8-diaminopelargonic acid (DAPA, also called 7,8-diammoniononanoate) to form a ureido ring.</text>
</comment>
<evidence type="ECO:0000256" key="7">
    <source>
        <dbReference type="ARBA" id="ARBA00022842"/>
    </source>
</evidence>
<feature type="binding site" evidence="9">
    <location>
        <begin position="13"/>
        <end position="18"/>
    </location>
    <ligand>
        <name>ATP</name>
        <dbReference type="ChEBI" id="CHEBI:30616"/>
    </ligand>
</feature>
<evidence type="ECO:0000256" key="4">
    <source>
        <dbReference type="ARBA" id="ARBA00022741"/>
    </source>
</evidence>
<sequence>MMKSLIVTGTDTGVGKTVVAAMLTLGLDGVYYKPTQSGSADGTDRDTIQNLTGLGDERILENGITLSQPLSPHRAAELDGVEIDLNALTPPPQTGRPLIIEGAGGLLVPVNRDTLFIDLFARWQHPVVLVSRTGLGTINHTLLSLEALRHRNIDVLGVVFVGDENADTICTIADMGRVKVLGRVPLMDDMNAAHLTHIFETHFRRADFEGDA</sequence>
<dbReference type="HAMAP" id="MF_00336">
    <property type="entry name" value="BioD"/>
    <property type="match status" value="1"/>
</dbReference>
<name>A0A1E5Q5W6_9PROT</name>
<feature type="binding site" evidence="9">
    <location>
        <position position="17"/>
    </location>
    <ligand>
        <name>Mg(2+)</name>
        <dbReference type="ChEBI" id="CHEBI:18420"/>
    </ligand>
</feature>
<evidence type="ECO:0000256" key="3">
    <source>
        <dbReference type="ARBA" id="ARBA00022723"/>
    </source>
</evidence>
<evidence type="ECO:0000256" key="1">
    <source>
        <dbReference type="ARBA" id="ARBA00022490"/>
    </source>
</evidence>
<accession>A0A1E5Q5W6</accession>
<dbReference type="PANTHER" id="PTHR43210">
    <property type="entry name" value="DETHIOBIOTIN SYNTHETASE"/>
    <property type="match status" value="1"/>
</dbReference>
<evidence type="ECO:0000256" key="2">
    <source>
        <dbReference type="ARBA" id="ARBA00022598"/>
    </source>
</evidence>
<dbReference type="OrthoDB" id="9802097at2"/>
<comment type="catalytic activity">
    <reaction evidence="9">
        <text>(7R,8S)-7,8-diammoniononanoate + CO2 + ATP = (4R,5S)-dethiobiotin + ADP + phosphate + 3 H(+)</text>
        <dbReference type="Rhea" id="RHEA:15805"/>
        <dbReference type="ChEBI" id="CHEBI:15378"/>
        <dbReference type="ChEBI" id="CHEBI:16526"/>
        <dbReference type="ChEBI" id="CHEBI:30616"/>
        <dbReference type="ChEBI" id="CHEBI:43474"/>
        <dbReference type="ChEBI" id="CHEBI:149469"/>
        <dbReference type="ChEBI" id="CHEBI:149473"/>
        <dbReference type="ChEBI" id="CHEBI:456216"/>
        <dbReference type="EC" id="6.3.3.3"/>
    </reaction>
</comment>
<dbReference type="EMBL" id="MCGG01000052">
    <property type="protein sequence ID" value="OEJ65352.1"/>
    <property type="molecule type" value="Genomic_DNA"/>
</dbReference>
<feature type="active site" evidence="9">
    <location>
        <position position="33"/>
    </location>
</feature>
<dbReference type="EC" id="6.3.3.3" evidence="9"/>
<dbReference type="Pfam" id="PF13500">
    <property type="entry name" value="AAA_26"/>
    <property type="match status" value="1"/>
</dbReference>
<keyword evidence="11" id="KW-1185">Reference proteome</keyword>
<keyword evidence="5 9" id="KW-0093">Biotin biosynthesis</keyword>
<comment type="subunit">
    <text evidence="9">Homodimer.</text>
</comment>
<comment type="subcellular location">
    <subcellularLocation>
        <location evidence="9">Cytoplasm</location>
    </subcellularLocation>
</comment>
<evidence type="ECO:0000313" key="11">
    <source>
        <dbReference type="Proteomes" id="UP000095347"/>
    </source>
</evidence>
<feature type="binding site" evidence="9">
    <location>
        <position position="46"/>
    </location>
    <ligand>
        <name>Mg(2+)</name>
        <dbReference type="ChEBI" id="CHEBI:18420"/>
    </ligand>
</feature>
<comment type="cofactor">
    <cofactor evidence="9">
        <name>Mg(2+)</name>
        <dbReference type="ChEBI" id="CHEBI:18420"/>
    </cofactor>
</comment>
<comment type="similarity">
    <text evidence="9">Belongs to the dethiobiotin synthetase family.</text>
</comment>
<feature type="binding site" evidence="9">
    <location>
        <position position="37"/>
    </location>
    <ligand>
        <name>substrate</name>
    </ligand>
</feature>
<protein>
    <recommendedName>
        <fullName evidence="9">ATP-dependent dethiobiotin synthetase BioD</fullName>
        <ecNumber evidence="9">6.3.3.3</ecNumber>
    </recommendedName>
    <alternativeName>
        <fullName evidence="9">DTB synthetase</fullName>
        <shortName evidence="9">DTBS</shortName>
    </alternativeName>
    <alternativeName>
        <fullName evidence="9">Dethiobiotin synthase</fullName>
    </alternativeName>
</protein>
<dbReference type="RefSeq" id="WP_069958811.1">
    <property type="nucleotide sequence ID" value="NZ_MCGG01000052.1"/>
</dbReference>
<comment type="catalytic activity">
    <reaction evidence="8">
        <text>(7R,8S)-8-amino-7-(carboxyamino)nonanoate + ATP = (4R,5S)-dethiobiotin + ADP + phosphate + H(+)</text>
        <dbReference type="Rhea" id="RHEA:63684"/>
        <dbReference type="ChEBI" id="CHEBI:15378"/>
        <dbReference type="ChEBI" id="CHEBI:30616"/>
        <dbReference type="ChEBI" id="CHEBI:43474"/>
        <dbReference type="ChEBI" id="CHEBI:149470"/>
        <dbReference type="ChEBI" id="CHEBI:149473"/>
        <dbReference type="ChEBI" id="CHEBI:456216"/>
    </reaction>
</comment>
<keyword evidence="2 9" id="KW-0436">Ligase</keyword>
<dbReference type="AlphaFoldDB" id="A0A1E5Q5W6"/>
<comment type="pathway">
    <text evidence="9">Cofactor biosynthesis; biotin biosynthesis; biotin from 7,8-diaminononanoate: step 1/2.</text>
</comment>
<dbReference type="GO" id="GO:0004141">
    <property type="term" value="F:dethiobiotin synthase activity"/>
    <property type="evidence" value="ECO:0007669"/>
    <property type="project" value="UniProtKB-UniRule"/>
</dbReference>
<evidence type="ECO:0000256" key="8">
    <source>
        <dbReference type="ARBA" id="ARBA00047386"/>
    </source>
</evidence>
<dbReference type="CDD" id="cd03109">
    <property type="entry name" value="DTBS"/>
    <property type="match status" value="1"/>
</dbReference>
<reference evidence="11" key="1">
    <citation type="submission" date="2016-07" db="EMBL/GenBank/DDBJ databases">
        <authorList>
            <person name="Florea S."/>
            <person name="Webb J.S."/>
            <person name="Jaromczyk J."/>
            <person name="Schardl C.L."/>
        </authorList>
    </citation>
    <scope>NUCLEOTIDE SEQUENCE [LARGE SCALE GENOMIC DNA]</scope>
    <source>
        <strain evidence="11">MV-1</strain>
    </source>
</reference>
<feature type="binding site" evidence="9">
    <location>
        <position position="46"/>
    </location>
    <ligand>
        <name>ATP</name>
        <dbReference type="ChEBI" id="CHEBI:30616"/>
    </ligand>
</feature>
<dbReference type="InterPro" id="IPR027417">
    <property type="entry name" value="P-loop_NTPase"/>
</dbReference>
<keyword evidence="3 9" id="KW-0479">Metal-binding</keyword>
<proteinExistence type="inferred from homology"/>
<comment type="caution">
    <text evidence="9">Lacks conserved residue(s) required for the propagation of feature annotation.</text>
</comment>
<organism evidence="10 11">
    <name type="scientific">Magnetovibrio blakemorei</name>
    <dbReference type="NCBI Taxonomy" id="28181"/>
    <lineage>
        <taxon>Bacteria</taxon>
        <taxon>Pseudomonadati</taxon>
        <taxon>Pseudomonadota</taxon>
        <taxon>Alphaproteobacteria</taxon>
        <taxon>Rhodospirillales</taxon>
        <taxon>Magnetovibrionaceae</taxon>
        <taxon>Magnetovibrio</taxon>
    </lineage>
</organism>
<dbReference type="GO" id="GO:0005829">
    <property type="term" value="C:cytosol"/>
    <property type="evidence" value="ECO:0007669"/>
    <property type="project" value="TreeGrafter"/>
</dbReference>
<dbReference type="Gene3D" id="3.40.50.300">
    <property type="entry name" value="P-loop containing nucleotide triphosphate hydrolases"/>
    <property type="match status" value="1"/>
</dbReference>
<evidence type="ECO:0000313" key="10">
    <source>
        <dbReference type="EMBL" id="OEJ65352.1"/>
    </source>
</evidence>
<keyword evidence="6 9" id="KW-0067">ATP-binding</keyword>
<dbReference type="GO" id="GO:0005524">
    <property type="term" value="F:ATP binding"/>
    <property type="evidence" value="ECO:0007669"/>
    <property type="project" value="UniProtKB-UniRule"/>
</dbReference>
<keyword evidence="7 9" id="KW-0460">Magnesium</keyword>
<dbReference type="UniPathway" id="UPA00078">
    <property type="reaction ID" value="UER00161"/>
</dbReference>
<gene>
    <name evidence="9" type="primary">bioD</name>
    <name evidence="10" type="ORF">BEN30_14635</name>
</gene>
<feature type="binding site" evidence="9">
    <location>
        <position position="101"/>
    </location>
    <ligand>
        <name>Mg(2+)</name>
        <dbReference type="ChEBI" id="CHEBI:18420"/>
    </ligand>
</feature>
<feature type="binding site" evidence="9">
    <location>
        <begin position="101"/>
        <end position="104"/>
    </location>
    <ligand>
        <name>ATP</name>
        <dbReference type="ChEBI" id="CHEBI:30616"/>
    </ligand>
</feature>
<dbReference type="GO" id="GO:0000287">
    <property type="term" value="F:magnesium ion binding"/>
    <property type="evidence" value="ECO:0007669"/>
    <property type="project" value="UniProtKB-UniRule"/>
</dbReference>
<keyword evidence="1 9" id="KW-0963">Cytoplasm</keyword>
<evidence type="ECO:0000256" key="5">
    <source>
        <dbReference type="ARBA" id="ARBA00022756"/>
    </source>
</evidence>
<comment type="caution">
    <text evidence="10">The sequence shown here is derived from an EMBL/GenBank/DDBJ whole genome shotgun (WGS) entry which is preliminary data.</text>
</comment>
<dbReference type="InterPro" id="IPR004472">
    <property type="entry name" value="DTB_synth_BioD"/>
</dbReference>
<dbReference type="GO" id="GO:0009102">
    <property type="term" value="P:biotin biosynthetic process"/>
    <property type="evidence" value="ECO:0007669"/>
    <property type="project" value="UniProtKB-UniRule"/>
</dbReference>
<dbReference type="Proteomes" id="UP000095347">
    <property type="component" value="Unassembled WGS sequence"/>
</dbReference>
<evidence type="ECO:0000256" key="6">
    <source>
        <dbReference type="ARBA" id="ARBA00022840"/>
    </source>
</evidence>
<dbReference type="STRING" id="28181.BEN30_14635"/>
<keyword evidence="4 9" id="KW-0547">Nucleotide-binding</keyword>
<dbReference type="PANTHER" id="PTHR43210:SF2">
    <property type="entry name" value="ATP-DEPENDENT DETHIOBIOTIN SYNTHETASE BIOD 2"/>
    <property type="match status" value="1"/>
</dbReference>
<evidence type="ECO:0000256" key="9">
    <source>
        <dbReference type="HAMAP-Rule" id="MF_00336"/>
    </source>
</evidence>
<dbReference type="NCBIfam" id="TIGR00347">
    <property type="entry name" value="bioD"/>
    <property type="match status" value="1"/>
</dbReference>